<accession>A0A392SAW2</accession>
<evidence type="ECO:0000313" key="1">
    <source>
        <dbReference type="EMBL" id="MCI45547.1"/>
    </source>
</evidence>
<name>A0A392SAW2_9FABA</name>
<dbReference type="AlphaFoldDB" id="A0A392SAW2"/>
<evidence type="ECO:0000313" key="2">
    <source>
        <dbReference type="Proteomes" id="UP000265520"/>
    </source>
</evidence>
<keyword evidence="2" id="KW-1185">Reference proteome</keyword>
<reference evidence="1 2" key="1">
    <citation type="journal article" date="2018" name="Front. Plant Sci.">
        <title>Red Clover (Trifolium pratense) and Zigzag Clover (T. medium) - A Picture of Genomic Similarities and Differences.</title>
        <authorList>
            <person name="Dluhosova J."/>
            <person name="Istvanek J."/>
            <person name="Nedelnik J."/>
            <person name="Repkova J."/>
        </authorList>
    </citation>
    <scope>NUCLEOTIDE SEQUENCE [LARGE SCALE GENOMIC DNA]</scope>
    <source>
        <strain evidence="2">cv. 10/8</strain>
        <tissue evidence="1">Leaf</tissue>
    </source>
</reference>
<proteinExistence type="predicted"/>
<dbReference type="Proteomes" id="UP000265520">
    <property type="component" value="Unassembled WGS sequence"/>
</dbReference>
<feature type="non-terminal residue" evidence="1">
    <location>
        <position position="1"/>
    </location>
</feature>
<comment type="caution">
    <text evidence="1">The sequence shown here is derived from an EMBL/GenBank/DDBJ whole genome shotgun (WGS) entry which is preliminary data.</text>
</comment>
<protein>
    <submittedName>
        <fullName evidence="1">Uncharacterized protein</fullName>
    </submittedName>
</protein>
<dbReference type="EMBL" id="LXQA010345619">
    <property type="protein sequence ID" value="MCI45547.1"/>
    <property type="molecule type" value="Genomic_DNA"/>
</dbReference>
<organism evidence="1 2">
    <name type="scientific">Trifolium medium</name>
    <dbReference type="NCBI Taxonomy" id="97028"/>
    <lineage>
        <taxon>Eukaryota</taxon>
        <taxon>Viridiplantae</taxon>
        <taxon>Streptophyta</taxon>
        <taxon>Embryophyta</taxon>
        <taxon>Tracheophyta</taxon>
        <taxon>Spermatophyta</taxon>
        <taxon>Magnoliopsida</taxon>
        <taxon>eudicotyledons</taxon>
        <taxon>Gunneridae</taxon>
        <taxon>Pentapetalae</taxon>
        <taxon>rosids</taxon>
        <taxon>fabids</taxon>
        <taxon>Fabales</taxon>
        <taxon>Fabaceae</taxon>
        <taxon>Papilionoideae</taxon>
        <taxon>50 kb inversion clade</taxon>
        <taxon>NPAAA clade</taxon>
        <taxon>Hologalegina</taxon>
        <taxon>IRL clade</taxon>
        <taxon>Trifolieae</taxon>
        <taxon>Trifolium</taxon>
    </lineage>
</organism>
<sequence length="51" mass="5124">LFLKSLKPPKSSGSPLAPPSLPFKDVAPALGGGSALATRTTPVQIVGRLLA</sequence>